<sequence length="180" mass="19680">MARLFSAIVPSPEAVADLAEHVPGHLPDGAAEIKLRWTPPDRWHLTFGFFGDDDSEQRRTKWLHRRATGLRAPTLRLAGAGSFPGVLWIGVVEETAGESADAMRKLAVAAGAGRRPYRPHLTVARYQRGQHAKRVIGGLVDQLADYRGPAWTPSDLVLFRSDLSSGSPVYAAVHRVELDA</sequence>
<dbReference type="NCBIfam" id="TIGR02258">
    <property type="entry name" value="2_5_ligase"/>
    <property type="match status" value="1"/>
</dbReference>
<dbReference type="RefSeq" id="WP_130348469.1">
    <property type="nucleotide sequence ID" value="NZ_SGWQ01000016.1"/>
</dbReference>
<comment type="catalytic activity">
    <reaction evidence="2">
        <text>a 3'-end 2',3'-cyclophospho-ribonucleotide-RNA + H2O = a 3'-end 2'-phospho-ribonucleotide-RNA + H(+)</text>
        <dbReference type="Rhea" id="RHEA:11828"/>
        <dbReference type="Rhea" id="RHEA-COMP:10464"/>
        <dbReference type="Rhea" id="RHEA-COMP:17353"/>
        <dbReference type="ChEBI" id="CHEBI:15377"/>
        <dbReference type="ChEBI" id="CHEBI:15378"/>
        <dbReference type="ChEBI" id="CHEBI:83064"/>
        <dbReference type="ChEBI" id="CHEBI:173113"/>
        <dbReference type="EC" id="3.1.4.58"/>
    </reaction>
</comment>
<reference evidence="3 4" key="1">
    <citation type="submission" date="2019-02" db="EMBL/GenBank/DDBJ databases">
        <title>Genomic Encyclopedia of Type Strains, Phase IV (KMG-IV): sequencing the most valuable type-strain genomes for metagenomic binning, comparative biology and taxonomic classification.</title>
        <authorList>
            <person name="Goeker M."/>
        </authorList>
    </citation>
    <scope>NUCLEOTIDE SEQUENCE [LARGE SCALE GENOMIC DNA]</scope>
    <source>
        <strain evidence="3 4">DSM 101727</strain>
    </source>
</reference>
<protein>
    <recommendedName>
        <fullName evidence="2">RNA 2',3'-cyclic phosphodiesterase</fullName>
        <shortName evidence="2">RNA 2',3'-CPDase</shortName>
        <ecNumber evidence="2">3.1.4.58</ecNumber>
    </recommendedName>
</protein>
<dbReference type="PANTHER" id="PTHR35561">
    <property type="entry name" value="RNA 2',3'-CYCLIC PHOSPHODIESTERASE"/>
    <property type="match status" value="1"/>
</dbReference>
<dbReference type="PANTHER" id="PTHR35561:SF1">
    <property type="entry name" value="RNA 2',3'-CYCLIC PHOSPHODIESTERASE"/>
    <property type="match status" value="1"/>
</dbReference>
<dbReference type="GO" id="GO:0016874">
    <property type="term" value="F:ligase activity"/>
    <property type="evidence" value="ECO:0007669"/>
    <property type="project" value="UniProtKB-KW"/>
</dbReference>
<organism evidence="3 4">
    <name type="scientific">Herbihabitans rhizosphaerae</name>
    <dbReference type="NCBI Taxonomy" id="1872711"/>
    <lineage>
        <taxon>Bacteria</taxon>
        <taxon>Bacillati</taxon>
        <taxon>Actinomycetota</taxon>
        <taxon>Actinomycetes</taxon>
        <taxon>Pseudonocardiales</taxon>
        <taxon>Pseudonocardiaceae</taxon>
        <taxon>Herbihabitans</taxon>
    </lineage>
</organism>
<dbReference type="GO" id="GO:0004113">
    <property type="term" value="F:2',3'-cyclic-nucleotide 3'-phosphodiesterase activity"/>
    <property type="evidence" value="ECO:0007669"/>
    <property type="project" value="InterPro"/>
</dbReference>
<feature type="active site" description="Proton donor" evidence="2">
    <location>
        <position position="44"/>
    </location>
</feature>
<keyword evidence="3" id="KW-0436">Ligase</keyword>
<proteinExistence type="inferred from homology"/>
<dbReference type="InterPro" id="IPR004175">
    <property type="entry name" value="RNA_CPDase"/>
</dbReference>
<dbReference type="Pfam" id="PF13563">
    <property type="entry name" value="2_5_RNA_ligase2"/>
    <property type="match status" value="1"/>
</dbReference>
<name>A0A4Q7KER2_9PSEU</name>
<gene>
    <name evidence="3" type="ORF">EV193_11660</name>
</gene>
<evidence type="ECO:0000313" key="4">
    <source>
        <dbReference type="Proteomes" id="UP000294257"/>
    </source>
</evidence>
<evidence type="ECO:0000256" key="2">
    <source>
        <dbReference type="HAMAP-Rule" id="MF_01940"/>
    </source>
</evidence>
<dbReference type="AlphaFoldDB" id="A0A4Q7KER2"/>
<feature type="short sequence motif" description="HXTX 2" evidence="2">
    <location>
        <begin position="120"/>
        <end position="123"/>
    </location>
</feature>
<dbReference type="OrthoDB" id="9787070at2"/>
<evidence type="ECO:0000313" key="3">
    <source>
        <dbReference type="EMBL" id="RZS30540.1"/>
    </source>
</evidence>
<dbReference type="SUPFAM" id="SSF55144">
    <property type="entry name" value="LigT-like"/>
    <property type="match status" value="1"/>
</dbReference>
<dbReference type="EMBL" id="SGWQ01000016">
    <property type="protein sequence ID" value="RZS30540.1"/>
    <property type="molecule type" value="Genomic_DNA"/>
</dbReference>
<comment type="similarity">
    <text evidence="2">Belongs to the 2H phosphoesterase superfamily. ThpR family.</text>
</comment>
<keyword evidence="1 2" id="KW-0378">Hydrolase</keyword>
<dbReference type="InterPro" id="IPR009097">
    <property type="entry name" value="Cyclic_Pdiesterase"/>
</dbReference>
<dbReference type="Gene3D" id="3.90.1140.10">
    <property type="entry name" value="Cyclic phosphodiesterase"/>
    <property type="match status" value="1"/>
</dbReference>
<accession>A0A4Q7KER2</accession>
<comment type="function">
    <text evidence="2">Hydrolyzes RNA 2',3'-cyclic phosphodiester to an RNA 2'-phosphomonoester.</text>
</comment>
<evidence type="ECO:0000256" key="1">
    <source>
        <dbReference type="ARBA" id="ARBA00022801"/>
    </source>
</evidence>
<dbReference type="GO" id="GO:0008664">
    <property type="term" value="F:RNA 2',3'-cyclic 3'-phosphodiesterase activity"/>
    <property type="evidence" value="ECO:0007669"/>
    <property type="project" value="UniProtKB-EC"/>
</dbReference>
<feature type="short sequence motif" description="HXTX 1" evidence="2">
    <location>
        <begin position="44"/>
        <end position="47"/>
    </location>
</feature>
<dbReference type="EC" id="3.1.4.58" evidence="2"/>
<keyword evidence="4" id="KW-1185">Reference proteome</keyword>
<comment type="caution">
    <text evidence="3">The sequence shown here is derived from an EMBL/GenBank/DDBJ whole genome shotgun (WGS) entry which is preliminary data.</text>
</comment>
<dbReference type="HAMAP" id="MF_01940">
    <property type="entry name" value="RNA_CPDase"/>
    <property type="match status" value="1"/>
</dbReference>
<feature type="active site" description="Proton acceptor" evidence="2">
    <location>
        <position position="120"/>
    </location>
</feature>
<dbReference type="Proteomes" id="UP000294257">
    <property type="component" value="Unassembled WGS sequence"/>
</dbReference>